<dbReference type="AlphaFoldDB" id="A0A5Q6PIR6"/>
<name>A0A5Q6PIR6_VIBCL</name>
<dbReference type="Proteomes" id="UP000323225">
    <property type="component" value="Unassembled WGS sequence"/>
</dbReference>
<evidence type="ECO:0000313" key="1">
    <source>
        <dbReference type="EMBL" id="KAA1254768.1"/>
    </source>
</evidence>
<protein>
    <submittedName>
        <fullName evidence="1">Uncharacterized protein</fullName>
    </submittedName>
</protein>
<comment type="caution">
    <text evidence="1">The sequence shown here is derived from an EMBL/GenBank/DDBJ whole genome shotgun (WGS) entry which is preliminary data.</text>
</comment>
<sequence>MIMTRLDQLSKHLQDQIKEDLQAYEKFVESVPHTLVRELFDFQTNQNLTTELPLSVMTFIAIGGSIGSKLEKVFPEFAGANPNK</sequence>
<dbReference type="EMBL" id="VUAA01000010">
    <property type="protein sequence ID" value="KAA1254768.1"/>
    <property type="molecule type" value="Genomic_DNA"/>
</dbReference>
<gene>
    <name evidence="1" type="ORF">F0M16_10905</name>
</gene>
<proteinExistence type="predicted"/>
<organism evidence="1 2">
    <name type="scientific">Vibrio cholerae</name>
    <dbReference type="NCBI Taxonomy" id="666"/>
    <lineage>
        <taxon>Bacteria</taxon>
        <taxon>Pseudomonadati</taxon>
        <taxon>Pseudomonadota</taxon>
        <taxon>Gammaproteobacteria</taxon>
        <taxon>Vibrionales</taxon>
        <taxon>Vibrionaceae</taxon>
        <taxon>Vibrio</taxon>
    </lineage>
</organism>
<reference evidence="1 2" key="1">
    <citation type="submission" date="2019-09" db="EMBL/GenBank/DDBJ databases">
        <authorList>
            <person name="Kritzky A."/>
            <person name="Schelkanova E.Y."/>
            <person name="Alkhova Z.V."/>
            <person name="Smirnova N.I."/>
        </authorList>
    </citation>
    <scope>NUCLEOTIDE SEQUENCE [LARGE SCALE GENOMIC DNA]</scope>
    <source>
        <strain evidence="1 2">M1526</strain>
    </source>
</reference>
<evidence type="ECO:0000313" key="2">
    <source>
        <dbReference type="Proteomes" id="UP000323225"/>
    </source>
</evidence>
<accession>A0A5Q6PIR6</accession>